<feature type="transmembrane region" description="Helical" evidence="2">
    <location>
        <begin position="52"/>
        <end position="73"/>
    </location>
</feature>
<reference evidence="3 4" key="1">
    <citation type="journal article" date="2014" name="Antonie Van Leeuwenhoek">
        <title>Hyphomonas beringensis sp. nov. and Hyphomonas chukchiensis sp. nov., isolated from surface seawater of the Bering Sea and Chukchi Sea.</title>
        <authorList>
            <person name="Li C."/>
            <person name="Lai Q."/>
            <person name="Li G."/>
            <person name="Dong C."/>
            <person name="Wang J."/>
            <person name="Liao Y."/>
            <person name="Shao Z."/>
        </authorList>
    </citation>
    <scope>NUCLEOTIDE SEQUENCE [LARGE SCALE GENOMIC DNA]</scope>
    <source>
        <strain evidence="3 4">22II1-22F38</strain>
    </source>
</reference>
<keyword evidence="2" id="KW-0472">Membrane</keyword>
<evidence type="ECO:0000313" key="3">
    <source>
        <dbReference type="EMBL" id="KCZ62049.1"/>
    </source>
</evidence>
<proteinExistence type="predicted"/>
<dbReference type="PATRIC" id="fig|1280948.3.peg.1482"/>
<keyword evidence="2" id="KW-1133">Transmembrane helix</keyword>
<evidence type="ECO:0000256" key="2">
    <source>
        <dbReference type="SAM" id="Phobius"/>
    </source>
</evidence>
<accession>A0A059E288</accession>
<dbReference type="Proteomes" id="UP000024547">
    <property type="component" value="Unassembled WGS sequence"/>
</dbReference>
<dbReference type="RefSeq" id="WP_035550571.1">
    <property type="nucleotide sequence ID" value="NZ_AWFH01000011.1"/>
</dbReference>
<keyword evidence="4" id="KW-1185">Reference proteome</keyword>
<feature type="transmembrane region" description="Helical" evidence="2">
    <location>
        <begin position="23"/>
        <end position="46"/>
    </location>
</feature>
<evidence type="ECO:0000313" key="4">
    <source>
        <dbReference type="Proteomes" id="UP000024547"/>
    </source>
</evidence>
<evidence type="ECO:0000256" key="1">
    <source>
        <dbReference type="SAM" id="MobiDB-lite"/>
    </source>
</evidence>
<keyword evidence="2" id="KW-0812">Transmembrane</keyword>
<protein>
    <submittedName>
        <fullName evidence="3">Uncharacterized protein</fullName>
    </submittedName>
</protein>
<gene>
    <name evidence="3" type="ORF">HY36_16295</name>
</gene>
<feature type="compositionally biased region" description="Basic and acidic residues" evidence="1">
    <location>
        <begin position="1"/>
        <end position="15"/>
    </location>
</feature>
<feature type="region of interest" description="Disordered" evidence="1">
    <location>
        <begin position="1"/>
        <end position="21"/>
    </location>
</feature>
<dbReference type="STRING" id="1280948.HY36_16295"/>
<organism evidence="3 4">
    <name type="scientific">Hyphomonas atlantica</name>
    <dbReference type="NCBI Taxonomy" id="1280948"/>
    <lineage>
        <taxon>Bacteria</taxon>
        <taxon>Pseudomonadati</taxon>
        <taxon>Pseudomonadota</taxon>
        <taxon>Alphaproteobacteria</taxon>
        <taxon>Hyphomonadales</taxon>
        <taxon>Hyphomonadaceae</taxon>
        <taxon>Hyphomonas</taxon>
    </lineage>
</organism>
<name>A0A059E288_9PROT</name>
<comment type="caution">
    <text evidence="3">The sequence shown here is derived from an EMBL/GenBank/DDBJ whole genome shotgun (WGS) entry which is preliminary data.</text>
</comment>
<dbReference type="EMBL" id="AWFH01000011">
    <property type="protein sequence ID" value="KCZ62049.1"/>
    <property type="molecule type" value="Genomic_DNA"/>
</dbReference>
<sequence length="83" mass="8876">MNHNPSHERQSAEHARTRKPTKLSGATCVLSTLGIGLLGLGVGAITAPYFRASAALIALLGLTVHLIALIHTARDLRPDWSRI</sequence>
<dbReference type="AlphaFoldDB" id="A0A059E288"/>